<evidence type="ECO:0000256" key="2">
    <source>
        <dbReference type="ARBA" id="ARBA00004394"/>
    </source>
</evidence>
<evidence type="ECO:0000256" key="5">
    <source>
        <dbReference type="ARBA" id="ARBA00023034"/>
    </source>
</evidence>
<dbReference type="GO" id="GO:0046873">
    <property type="term" value="F:metal ion transmembrane transporter activity"/>
    <property type="evidence" value="ECO:0007669"/>
    <property type="project" value="InterPro"/>
</dbReference>
<proteinExistence type="predicted"/>
<keyword evidence="9" id="KW-1185">Reference proteome</keyword>
<name>A0A8H6SH82_9AGAR</name>
<dbReference type="Pfam" id="PF02535">
    <property type="entry name" value="Zip"/>
    <property type="match status" value="1"/>
</dbReference>
<dbReference type="PANTHER" id="PTHR16133:SF0">
    <property type="entry name" value="ZINC_IRON REGULATED TRANSPORTER-RELATED PROTEIN 102B, ISOFORM E"/>
    <property type="match status" value="1"/>
</dbReference>
<evidence type="ECO:0000256" key="6">
    <source>
        <dbReference type="ARBA" id="ARBA00023136"/>
    </source>
</evidence>
<gene>
    <name evidence="8" type="ORF">MIND_00831400</name>
</gene>
<keyword evidence="5" id="KW-0333">Golgi apparatus</keyword>
<evidence type="ECO:0000256" key="1">
    <source>
        <dbReference type="ARBA" id="ARBA00004127"/>
    </source>
</evidence>
<dbReference type="Proteomes" id="UP000636479">
    <property type="component" value="Unassembled WGS sequence"/>
</dbReference>
<evidence type="ECO:0000313" key="8">
    <source>
        <dbReference type="EMBL" id="KAF7298837.1"/>
    </source>
</evidence>
<feature type="transmembrane region" description="Helical" evidence="7">
    <location>
        <begin position="35"/>
        <end position="53"/>
    </location>
</feature>
<dbReference type="GO" id="GO:0006829">
    <property type="term" value="P:zinc ion transport"/>
    <property type="evidence" value="ECO:0007669"/>
    <property type="project" value="InterPro"/>
</dbReference>
<sequence>MFALIVMSVLLGAASFLCGMIPLSFTLSKHHISRFSTFGSGILVGTALGIIIPEGIDTLAEAHPTSRLPTDQVALSLLAGFTFMLFVEQLIAPGAHSHHGNDIPLPIHARTGPSTVEFDADLGEELEPGAPEPPGAGFMQVDMVSEDARLSRARAYPLTFGLVVHALADGLALGVSSISKPDSTSDSHRDLSFIVFLALIIHKAPTSLALTTALLNTSLPRPDCRNHLAVFAASTPVGAILSYLFLSLFSAGSTQAGWTGIALLLSGGTFLYVATVLQPVSHSHPPEEVGPTTSKDLTPSMRVLLIAAGMVTPYLIGHVLLPDVH</sequence>
<organism evidence="8 9">
    <name type="scientific">Mycena indigotica</name>
    <dbReference type="NCBI Taxonomy" id="2126181"/>
    <lineage>
        <taxon>Eukaryota</taxon>
        <taxon>Fungi</taxon>
        <taxon>Dikarya</taxon>
        <taxon>Basidiomycota</taxon>
        <taxon>Agaricomycotina</taxon>
        <taxon>Agaricomycetes</taxon>
        <taxon>Agaricomycetidae</taxon>
        <taxon>Agaricales</taxon>
        <taxon>Marasmiineae</taxon>
        <taxon>Mycenaceae</taxon>
        <taxon>Mycena</taxon>
    </lineage>
</organism>
<feature type="transmembrane region" description="Helical" evidence="7">
    <location>
        <begin position="6"/>
        <end position="28"/>
    </location>
</feature>
<dbReference type="InterPro" id="IPR003689">
    <property type="entry name" value="ZIP"/>
</dbReference>
<protein>
    <submittedName>
        <fullName evidence="8">Beta-lactamase class penicillin binding protein</fullName>
    </submittedName>
</protein>
<feature type="transmembrane region" description="Helical" evidence="7">
    <location>
        <begin position="228"/>
        <end position="250"/>
    </location>
</feature>
<dbReference type="OrthoDB" id="19859at2759"/>
<dbReference type="RefSeq" id="XP_037218225.1">
    <property type="nucleotide sequence ID" value="XM_037364983.1"/>
</dbReference>
<reference evidence="8" key="1">
    <citation type="submission" date="2020-05" db="EMBL/GenBank/DDBJ databases">
        <title>Mycena genomes resolve the evolution of fungal bioluminescence.</title>
        <authorList>
            <person name="Tsai I.J."/>
        </authorList>
    </citation>
    <scope>NUCLEOTIDE SEQUENCE</scope>
    <source>
        <strain evidence="8">171206Taipei</strain>
    </source>
</reference>
<accession>A0A8H6SH82</accession>
<evidence type="ECO:0000256" key="4">
    <source>
        <dbReference type="ARBA" id="ARBA00022989"/>
    </source>
</evidence>
<feature type="transmembrane region" description="Helical" evidence="7">
    <location>
        <begin position="73"/>
        <end position="91"/>
    </location>
</feature>
<feature type="transmembrane region" description="Helical" evidence="7">
    <location>
        <begin position="191"/>
        <end position="216"/>
    </location>
</feature>
<keyword evidence="3 7" id="KW-0812">Transmembrane</keyword>
<dbReference type="EMBL" id="JACAZF010000007">
    <property type="protein sequence ID" value="KAF7298837.1"/>
    <property type="molecule type" value="Genomic_DNA"/>
</dbReference>
<feature type="transmembrane region" description="Helical" evidence="7">
    <location>
        <begin position="158"/>
        <end position="179"/>
    </location>
</feature>
<dbReference type="GO" id="GO:0000139">
    <property type="term" value="C:Golgi membrane"/>
    <property type="evidence" value="ECO:0007669"/>
    <property type="project" value="UniProtKB-SubCell"/>
</dbReference>
<feature type="transmembrane region" description="Helical" evidence="7">
    <location>
        <begin position="303"/>
        <end position="321"/>
    </location>
</feature>
<dbReference type="PANTHER" id="PTHR16133">
    <property type="entry name" value="SOLUTE CARRIER FAMILY 39 ZINC TRANSPORTER , MEMBER 9-RELATED"/>
    <property type="match status" value="1"/>
</dbReference>
<keyword evidence="6 7" id="KW-0472">Membrane</keyword>
<comment type="subcellular location">
    <subcellularLocation>
        <location evidence="1">Endomembrane system</location>
        <topology evidence="1">Multi-pass membrane protein</topology>
    </subcellularLocation>
    <subcellularLocation>
        <location evidence="2">Golgi apparatus membrane</location>
    </subcellularLocation>
</comment>
<evidence type="ECO:0000313" key="9">
    <source>
        <dbReference type="Proteomes" id="UP000636479"/>
    </source>
</evidence>
<keyword evidence="4 7" id="KW-1133">Transmembrane helix</keyword>
<evidence type="ECO:0000256" key="3">
    <source>
        <dbReference type="ARBA" id="ARBA00022692"/>
    </source>
</evidence>
<feature type="transmembrane region" description="Helical" evidence="7">
    <location>
        <begin position="256"/>
        <end position="277"/>
    </location>
</feature>
<dbReference type="GeneID" id="59347499"/>
<dbReference type="AlphaFoldDB" id="A0A8H6SH82"/>
<evidence type="ECO:0000256" key="7">
    <source>
        <dbReference type="SAM" id="Phobius"/>
    </source>
</evidence>
<comment type="caution">
    <text evidence="8">The sequence shown here is derived from an EMBL/GenBank/DDBJ whole genome shotgun (WGS) entry which is preliminary data.</text>
</comment>
<dbReference type="InterPro" id="IPR045891">
    <property type="entry name" value="ZIP9"/>
</dbReference>